<evidence type="ECO:0000256" key="3">
    <source>
        <dbReference type="ARBA" id="ARBA00008982"/>
    </source>
</evidence>
<dbReference type="PIRSF" id="PIRSF000724">
    <property type="entry name" value="Pgk"/>
    <property type="match status" value="1"/>
</dbReference>
<dbReference type="InterPro" id="IPR001576">
    <property type="entry name" value="Phosphoglycerate_kinase"/>
</dbReference>
<dbReference type="HAMAP" id="MF_00145">
    <property type="entry name" value="Phosphoglyc_kinase"/>
    <property type="match status" value="1"/>
</dbReference>
<evidence type="ECO:0000256" key="12">
    <source>
        <dbReference type="RuleBase" id="RU000532"/>
    </source>
</evidence>
<dbReference type="InterPro" id="IPR036043">
    <property type="entry name" value="Phosphoglycerate_kinase_sf"/>
</dbReference>
<evidence type="ECO:0000256" key="5">
    <source>
        <dbReference type="ARBA" id="ARBA00022679"/>
    </source>
</evidence>
<evidence type="ECO:0000256" key="1">
    <source>
        <dbReference type="ARBA" id="ARBA00000642"/>
    </source>
</evidence>
<sequence length="393" mass="44104">MKKITYIDEVSITNQTVLLRVDYNISLTKNSQIADDARIQQTFPTIDLLLKNKNKLIIITYLGRPNSRDPKFSLKNVAKRLQEYYPKYRVTLIDDFLTTDKSIFTKQTEKEILMLENIRFYPQEKNNNTEFLKKVSELGTVFINDAFGQCHRVEGTIVGIAHLLPSYGGLLLKKEVKMISKIIESPKKPIVAILGGAKVSTKINLLIKLTKIADYVLIGGKMANTFFCAQGYTNNQSSCQYDEVENARRLIYLAQNKNTKIVLPKDVAIAYSLDSEITQIKKINEIPNKALILDIGPETQAEFGTIIANANTIVWNGPMGYIENPHFRIGTDFIYYTITDNQHAHSVVGGGDTLSAISKKEYLDKITHISSGGGAMLEFIEKGTLPGIEALKK</sequence>
<dbReference type="GO" id="GO:0005524">
    <property type="term" value="F:ATP binding"/>
    <property type="evidence" value="ECO:0007669"/>
    <property type="project" value="UniProtKB-KW"/>
</dbReference>
<feature type="binding site" evidence="10 11">
    <location>
        <begin position="350"/>
        <end position="353"/>
    </location>
    <ligand>
        <name>ATP</name>
        <dbReference type="ChEBI" id="CHEBI:30616"/>
    </ligand>
</feature>
<proteinExistence type="inferred from homology"/>
<keyword evidence="7 10" id="KW-0418">Kinase</keyword>
<dbReference type="PANTHER" id="PTHR11406:SF23">
    <property type="entry name" value="PHOSPHOGLYCERATE KINASE 1, CHLOROPLASTIC-RELATED"/>
    <property type="match status" value="1"/>
</dbReference>
<dbReference type="GO" id="GO:0043531">
    <property type="term" value="F:ADP binding"/>
    <property type="evidence" value="ECO:0007669"/>
    <property type="project" value="TreeGrafter"/>
</dbReference>
<accession>A0A1J5I5J0</accession>
<dbReference type="PANTHER" id="PTHR11406">
    <property type="entry name" value="PHOSPHOGLYCERATE KINASE"/>
    <property type="match status" value="1"/>
</dbReference>
<organism evidence="13 14">
    <name type="scientific">Candidatus Roizmanbacteria bacterium CG2_30_33_16</name>
    <dbReference type="NCBI Taxonomy" id="1805340"/>
    <lineage>
        <taxon>Bacteria</taxon>
        <taxon>Candidatus Roizmaniibacteriota</taxon>
    </lineage>
</organism>
<evidence type="ECO:0000256" key="11">
    <source>
        <dbReference type="PIRSR" id="PIRSR000724-2"/>
    </source>
</evidence>
<feature type="binding site" evidence="10 11">
    <location>
        <position position="202"/>
    </location>
    <ligand>
        <name>ATP</name>
        <dbReference type="ChEBI" id="CHEBI:30616"/>
    </ligand>
</feature>
<comment type="caution">
    <text evidence="10">Lacks conserved residue(s) required for the propagation of feature annotation.</text>
</comment>
<evidence type="ECO:0000313" key="14">
    <source>
        <dbReference type="Proteomes" id="UP000183758"/>
    </source>
</evidence>
<keyword evidence="5 10" id="KW-0808">Transferase</keyword>
<reference evidence="13 14" key="1">
    <citation type="journal article" date="2016" name="Environ. Microbiol.">
        <title>Genomic resolution of a cold subsurface aquifer community provides metabolic insights for novel microbes adapted to high CO concentrations.</title>
        <authorList>
            <person name="Probst A.J."/>
            <person name="Castelle C.J."/>
            <person name="Singh A."/>
            <person name="Brown C.T."/>
            <person name="Anantharaman K."/>
            <person name="Sharon I."/>
            <person name="Hug L.A."/>
            <person name="Burstein D."/>
            <person name="Emerson J.B."/>
            <person name="Thomas B.C."/>
            <person name="Banfield J.F."/>
        </authorList>
    </citation>
    <scope>NUCLEOTIDE SEQUENCE [LARGE SCALE GENOMIC DNA]</scope>
    <source>
        <strain evidence="13">CG2_30_33_16</strain>
    </source>
</reference>
<protein>
    <recommendedName>
        <fullName evidence="4 10">Phosphoglycerate kinase</fullName>
        <ecNumber evidence="4 10">2.7.2.3</ecNumber>
    </recommendedName>
</protein>
<evidence type="ECO:0000256" key="7">
    <source>
        <dbReference type="ARBA" id="ARBA00022777"/>
    </source>
</evidence>
<dbReference type="Proteomes" id="UP000183758">
    <property type="component" value="Unassembled WGS sequence"/>
</dbReference>
<feature type="binding site" evidence="10">
    <location>
        <position position="38"/>
    </location>
    <ligand>
        <name>substrate</name>
    </ligand>
</feature>
<feature type="binding site" evidence="10">
    <location>
        <position position="119"/>
    </location>
    <ligand>
        <name>substrate</name>
    </ligand>
</feature>
<comment type="pathway">
    <text evidence="2 10">Carbohydrate degradation; glycolysis; pyruvate from D-glyceraldehyde 3-phosphate: step 2/5.</text>
</comment>
<dbReference type="PRINTS" id="PR00477">
    <property type="entry name" value="PHGLYCKINASE"/>
</dbReference>
<dbReference type="GO" id="GO:0005829">
    <property type="term" value="C:cytosol"/>
    <property type="evidence" value="ECO:0007669"/>
    <property type="project" value="TreeGrafter"/>
</dbReference>
<keyword evidence="9 10" id="KW-0324">Glycolysis</keyword>
<feature type="binding site" evidence="10">
    <location>
        <begin position="22"/>
        <end position="24"/>
    </location>
    <ligand>
        <name>substrate</name>
    </ligand>
</feature>
<gene>
    <name evidence="10" type="primary">pgk</name>
    <name evidence="13" type="ORF">AUK04_00500</name>
</gene>
<dbReference type="UniPathway" id="UPA00109">
    <property type="reaction ID" value="UER00185"/>
</dbReference>
<evidence type="ECO:0000313" key="13">
    <source>
        <dbReference type="EMBL" id="OIP86472.1"/>
    </source>
</evidence>
<comment type="similarity">
    <text evidence="3 10 12">Belongs to the phosphoglycerate kinase family.</text>
</comment>
<evidence type="ECO:0000256" key="4">
    <source>
        <dbReference type="ARBA" id="ARBA00013061"/>
    </source>
</evidence>
<dbReference type="AlphaFoldDB" id="A0A1J5I5J0"/>
<dbReference type="InterPro" id="IPR015824">
    <property type="entry name" value="Phosphoglycerate_kinase_N"/>
</dbReference>
<evidence type="ECO:0000256" key="10">
    <source>
        <dbReference type="HAMAP-Rule" id="MF_00145"/>
    </source>
</evidence>
<comment type="subcellular location">
    <subcellularLocation>
        <location evidence="10">Cytoplasm</location>
    </subcellularLocation>
</comment>
<keyword evidence="10" id="KW-0963">Cytoplasm</keyword>
<dbReference type="GO" id="GO:0006094">
    <property type="term" value="P:gluconeogenesis"/>
    <property type="evidence" value="ECO:0007669"/>
    <property type="project" value="TreeGrafter"/>
</dbReference>
<dbReference type="Pfam" id="PF00162">
    <property type="entry name" value="PGK"/>
    <property type="match status" value="1"/>
</dbReference>
<evidence type="ECO:0000256" key="8">
    <source>
        <dbReference type="ARBA" id="ARBA00022840"/>
    </source>
</evidence>
<dbReference type="GO" id="GO:0004618">
    <property type="term" value="F:phosphoglycerate kinase activity"/>
    <property type="evidence" value="ECO:0007669"/>
    <property type="project" value="UniProtKB-UniRule"/>
</dbReference>
<dbReference type="SUPFAM" id="SSF53748">
    <property type="entry name" value="Phosphoglycerate kinase"/>
    <property type="match status" value="1"/>
</dbReference>
<name>A0A1J5I5J0_9BACT</name>
<dbReference type="EMBL" id="MNZM01000011">
    <property type="protein sequence ID" value="OIP86472.1"/>
    <property type="molecule type" value="Genomic_DNA"/>
</dbReference>
<feature type="binding site" evidence="10">
    <location>
        <position position="152"/>
    </location>
    <ligand>
        <name>substrate</name>
    </ligand>
</feature>
<evidence type="ECO:0000256" key="2">
    <source>
        <dbReference type="ARBA" id="ARBA00004838"/>
    </source>
</evidence>
<dbReference type="EC" id="2.7.2.3" evidence="4 10"/>
<dbReference type="GO" id="GO:0006096">
    <property type="term" value="P:glycolytic process"/>
    <property type="evidence" value="ECO:0007669"/>
    <property type="project" value="UniProtKB-UniRule"/>
</dbReference>
<comment type="caution">
    <text evidence="13">The sequence shown here is derived from an EMBL/GenBank/DDBJ whole genome shotgun (WGS) entry which is preliminary data.</text>
</comment>
<keyword evidence="6 10" id="KW-0547">Nucleotide-binding</keyword>
<evidence type="ECO:0000256" key="6">
    <source>
        <dbReference type="ARBA" id="ARBA00022741"/>
    </source>
</evidence>
<dbReference type="Gene3D" id="3.40.50.1260">
    <property type="entry name" value="Phosphoglycerate kinase, N-terminal domain"/>
    <property type="match status" value="2"/>
</dbReference>
<comment type="subunit">
    <text evidence="10">Monomer.</text>
</comment>
<feature type="binding site" evidence="10 11">
    <location>
        <position position="323"/>
    </location>
    <ligand>
        <name>ATP</name>
        <dbReference type="ChEBI" id="CHEBI:30616"/>
    </ligand>
</feature>
<keyword evidence="8 10" id="KW-0067">ATP-binding</keyword>
<comment type="catalytic activity">
    <reaction evidence="1 10 12">
        <text>(2R)-3-phosphoglycerate + ATP = (2R)-3-phospho-glyceroyl phosphate + ADP</text>
        <dbReference type="Rhea" id="RHEA:14801"/>
        <dbReference type="ChEBI" id="CHEBI:30616"/>
        <dbReference type="ChEBI" id="CHEBI:57604"/>
        <dbReference type="ChEBI" id="CHEBI:58272"/>
        <dbReference type="ChEBI" id="CHEBI:456216"/>
        <dbReference type="EC" id="2.7.2.3"/>
    </reaction>
</comment>
<evidence type="ECO:0000256" key="9">
    <source>
        <dbReference type="ARBA" id="ARBA00023152"/>
    </source>
</evidence>
<dbReference type="FunFam" id="3.40.50.1260:FF:000031">
    <property type="entry name" value="Phosphoglycerate kinase 1"/>
    <property type="match status" value="1"/>
</dbReference>